<name>A0ACC2T0H4_9FUNG</name>
<proteinExistence type="predicted"/>
<dbReference type="EMBL" id="QTSX02003789">
    <property type="protein sequence ID" value="KAJ9068092.1"/>
    <property type="molecule type" value="Genomic_DNA"/>
</dbReference>
<evidence type="ECO:0000313" key="1">
    <source>
        <dbReference type="EMBL" id="KAJ9068092.1"/>
    </source>
</evidence>
<sequence>MLPKIVLEELFSQLDHHQVYTLRLVCLDFYQAAFPLLLRVHSLKQTQDVNYQHFLKKNGKHVKGLIIRMHTCHELLASGLSLYSTFPHLRSLLFDFRYSSTVQCEALVKDCLRLKNLKHLGLVGYNPGGYEACFPLFQMLESIYVMFYPNNLLKNQQLCKNLKKLIFGYCKSDLWQELIQDSAKVSCKVVYAGSSEVRFPLKAERYDYGWIHYTIDNCDDFFFRMPLGQGSKKHVNTIDLPNNLQYNPKMLNEQEAIETLKIPNLVDHFILRTFKSYSGPWPSLEEYLQRIPSVQFSYDLWFLYRKSPVWQATKVCFENIECQEEFFGMIEVCFPNLRNLFINSSFAPEVIPLLKGSLSQLIHFSSEAPQPEHFWVKLLELAPNLQYIHTNHVPPHVLDIQNQRPFLAFLPYQNIHGNSGDLYDFSDFNKHLFS</sequence>
<gene>
    <name evidence="1" type="ORF">DSO57_1032152</name>
</gene>
<keyword evidence="2" id="KW-1185">Reference proteome</keyword>
<accession>A0ACC2T0H4</accession>
<reference evidence="1" key="1">
    <citation type="submission" date="2022-04" db="EMBL/GenBank/DDBJ databases">
        <title>Genome of the entomopathogenic fungus Entomophthora muscae.</title>
        <authorList>
            <person name="Elya C."/>
            <person name="Lovett B.R."/>
            <person name="Lee E."/>
            <person name="Macias A.M."/>
            <person name="Hajek A.E."/>
            <person name="De Bivort B.L."/>
            <person name="Kasson M.T."/>
            <person name="De Fine Licht H.H."/>
            <person name="Stajich J.E."/>
        </authorList>
    </citation>
    <scope>NUCLEOTIDE SEQUENCE</scope>
    <source>
        <strain evidence="1">Berkeley</strain>
    </source>
</reference>
<protein>
    <submittedName>
        <fullName evidence="1">Uncharacterized protein</fullName>
    </submittedName>
</protein>
<comment type="caution">
    <text evidence="1">The sequence shown here is derived from an EMBL/GenBank/DDBJ whole genome shotgun (WGS) entry which is preliminary data.</text>
</comment>
<evidence type="ECO:0000313" key="2">
    <source>
        <dbReference type="Proteomes" id="UP001165960"/>
    </source>
</evidence>
<organism evidence="1 2">
    <name type="scientific">Entomophthora muscae</name>
    <dbReference type="NCBI Taxonomy" id="34485"/>
    <lineage>
        <taxon>Eukaryota</taxon>
        <taxon>Fungi</taxon>
        <taxon>Fungi incertae sedis</taxon>
        <taxon>Zoopagomycota</taxon>
        <taxon>Entomophthoromycotina</taxon>
        <taxon>Entomophthoromycetes</taxon>
        <taxon>Entomophthorales</taxon>
        <taxon>Entomophthoraceae</taxon>
        <taxon>Entomophthora</taxon>
    </lineage>
</organism>
<dbReference type="Proteomes" id="UP001165960">
    <property type="component" value="Unassembled WGS sequence"/>
</dbReference>